<evidence type="ECO:0000313" key="3">
    <source>
        <dbReference type="EMBL" id="CAL1409265.1"/>
    </source>
</evidence>
<name>A0AAV2GIH4_9ROSI</name>
<feature type="compositionally biased region" description="Acidic residues" evidence="1">
    <location>
        <begin position="339"/>
        <end position="368"/>
    </location>
</feature>
<gene>
    <name evidence="3" type="ORF">LTRI10_LOCUS48777</name>
</gene>
<proteinExistence type="predicted"/>
<dbReference type="InterPro" id="IPR050942">
    <property type="entry name" value="F-box_BR-signaling"/>
</dbReference>
<evidence type="ECO:0000259" key="2">
    <source>
        <dbReference type="Pfam" id="PF03478"/>
    </source>
</evidence>
<feature type="region of interest" description="Disordered" evidence="1">
    <location>
        <begin position="323"/>
        <end position="400"/>
    </location>
</feature>
<evidence type="ECO:0000256" key="1">
    <source>
        <dbReference type="SAM" id="MobiDB-lite"/>
    </source>
</evidence>
<evidence type="ECO:0000313" key="4">
    <source>
        <dbReference type="Proteomes" id="UP001497516"/>
    </source>
</evidence>
<reference evidence="3 4" key="1">
    <citation type="submission" date="2024-04" db="EMBL/GenBank/DDBJ databases">
        <authorList>
            <person name="Fracassetti M."/>
        </authorList>
    </citation>
    <scope>NUCLEOTIDE SEQUENCE [LARGE SCALE GENOMIC DNA]</scope>
</reference>
<dbReference type="InterPro" id="IPR005174">
    <property type="entry name" value="KIB1-4_b-propeller"/>
</dbReference>
<dbReference type="Pfam" id="PF03478">
    <property type="entry name" value="Beta-prop_KIB1-4"/>
    <property type="match status" value="1"/>
</dbReference>
<dbReference type="Proteomes" id="UP001497516">
    <property type="component" value="Chromosome 8"/>
</dbReference>
<sequence length="516" mass="59460">MMKTMVISEEEANWSCLPGELLDRIGHCLVKLKYFIRFQAVCKSWRVAQSRSRFRQSMPWLMLPHCRDTISDSATAARVGCKGSDCCRCFYDPEDRTFHHIELPQALDKTCRGSAFGWVFMREKLPSVMLLNPLSKDEIYLPPITAFPDVLGFRPELARREYLFVNQDGLRVAEGKKTMERHFIFRVCLSAEPTSEECIVMVIRKFDDHTLAFCRPNHDDRWTLIPRGGNNPDLPKLISFEDIVFWRGQFYTINYTGKVYVCDLSLPHYPKLSLFLDEFSRTSKIFRSASHFYLLTSPAHDELMVITRHVSCPDYDDDELETVNPHVRYPENEDGGVVSDDEWIDDDDDDEDLPSDNEQIDDDDDDSDDYHPEFLPGNDGGHGRVDIYGVDSELDDNDDADANETQLLTDKFRVFKAMEGRNGWEEVEGIGDFALFLGYNKPTWVSTREHPELAPNSIYFTDNMTSLHRRRKVAGADMGVYDLTTHTISPFYCTSSVHKNPSLIFPLPIWVLPSNY</sequence>
<dbReference type="PANTHER" id="PTHR44259">
    <property type="entry name" value="OS07G0183000 PROTEIN-RELATED"/>
    <property type="match status" value="1"/>
</dbReference>
<protein>
    <recommendedName>
        <fullName evidence="2">KIB1-4 beta-propeller domain-containing protein</fullName>
    </recommendedName>
</protein>
<organism evidence="3 4">
    <name type="scientific">Linum trigynum</name>
    <dbReference type="NCBI Taxonomy" id="586398"/>
    <lineage>
        <taxon>Eukaryota</taxon>
        <taxon>Viridiplantae</taxon>
        <taxon>Streptophyta</taxon>
        <taxon>Embryophyta</taxon>
        <taxon>Tracheophyta</taxon>
        <taxon>Spermatophyta</taxon>
        <taxon>Magnoliopsida</taxon>
        <taxon>eudicotyledons</taxon>
        <taxon>Gunneridae</taxon>
        <taxon>Pentapetalae</taxon>
        <taxon>rosids</taxon>
        <taxon>fabids</taxon>
        <taxon>Malpighiales</taxon>
        <taxon>Linaceae</taxon>
        <taxon>Linum</taxon>
    </lineage>
</organism>
<feature type="domain" description="KIB1-4 beta-propeller" evidence="2">
    <location>
        <begin position="90"/>
        <end position="482"/>
    </location>
</feature>
<dbReference type="AlphaFoldDB" id="A0AAV2GIH4"/>
<dbReference type="EMBL" id="OZ034821">
    <property type="protein sequence ID" value="CAL1409265.1"/>
    <property type="molecule type" value="Genomic_DNA"/>
</dbReference>
<keyword evidence="4" id="KW-1185">Reference proteome</keyword>
<accession>A0AAV2GIH4</accession>